<keyword evidence="5 7" id="KW-0906">Nuclear pore complex</keyword>
<dbReference type="PANTHER" id="PTHR13003">
    <property type="entry name" value="NUP107-RELATED"/>
    <property type="match status" value="1"/>
</dbReference>
<dbReference type="GO" id="GO:0006606">
    <property type="term" value="P:protein import into nucleus"/>
    <property type="evidence" value="ECO:0007669"/>
    <property type="project" value="TreeGrafter"/>
</dbReference>
<comment type="caution">
    <text evidence="9">The sequence shown here is derived from an EMBL/GenBank/DDBJ whole genome shotgun (WGS) entry which is preliminary data.</text>
</comment>
<comment type="subcellular location">
    <subcellularLocation>
        <location evidence="7">Nucleus</location>
        <location evidence="7">Nuclear pore complex</location>
    </subcellularLocation>
    <subcellularLocation>
        <location evidence="7">Nucleus membrane</location>
    </subcellularLocation>
</comment>
<dbReference type="GO" id="GO:0000973">
    <property type="term" value="P:post-transcriptional tethering of RNA polymerase II gene DNA at nuclear periphery"/>
    <property type="evidence" value="ECO:0007669"/>
    <property type="project" value="TreeGrafter"/>
</dbReference>
<keyword evidence="6 7" id="KW-0539">Nucleus</keyword>
<evidence type="ECO:0000313" key="9">
    <source>
        <dbReference type="EMBL" id="KAF6071368.1"/>
    </source>
</evidence>
<dbReference type="Gene3D" id="1.20.190.50">
    <property type="match status" value="2"/>
</dbReference>
<dbReference type="AlphaFoldDB" id="A0A8H6F4V7"/>
<feature type="region of interest" description="Disordered" evidence="8">
    <location>
        <begin position="631"/>
        <end position="654"/>
    </location>
</feature>
<evidence type="ECO:0000256" key="1">
    <source>
        <dbReference type="ARBA" id="ARBA00022448"/>
    </source>
</evidence>
<dbReference type="GO" id="GO:0017056">
    <property type="term" value="F:structural constituent of nuclear pore"/>
    <property type="evidence" value="ECO:0007669"/>
    <property type="project" value="UniProtKB-UniRule"/>
</dbReference>
<dbReference type="GO" id="GO:0006406">
    <property type="term" value="P:mRNA export from nucleus"/>
    <property type="evidence" value="ECO:0007669"/>
    <property type="project" value="TreeGrafter"/>
</dbReference>
<evidence type="ECO:0000256" key="6">
    <source>
        <dbReference type="ARBA" id="ARBA00023242"/>
    </source>
</evidence>
<dbReference type="EMBL" id="JABWAD010000016">
    <property type="protein sequence ID" value="KAF6071368.1"/>
    <property type="molecule type" value="Genomic_DNA"/>
</dbReference>
<evidence type="ECO:0000256" key="3">
    <source>
        <dbReference type="ARBA" id="ARBA00022927"/>
    </source>
</evidence>
<keyword evidence="1 7" id="KW-0813">Transport</keyword>
<dbReference type="InterPro" id="IPR007252">
    <property type="entry name" value="Nup84/Nup107"/>
</dbReference>
<proteinExistence type="inferred from homology"/>
<evidence type="ECO:0000256" key="7">
    <source>
        <dbReference type="RuleBase" id="RU365072"/>
    </source>
</evidence>
<keyword evidence="4 7" id="KW-0811">Translocation</keyword>
<organism evidence="9 10">
    <name type="scientific">Candida albicans</name>
    <name type="common">Yeast</name>
    <dbReference type="NCBI Taxonomy" id="5476"/>
    <lineage>
        <taxon>Eukaryota</taxon>
        <taxon>Fungi</taxon>
        <taxon>Dikarya</taxon>
        <taxon>Ascomycota</taxon>
        <taxon>Saccharomycotina</taxon>
        <taxon>Pichiomycetes</taxon>
        <taxon>Debaryomycetaceae</taxon>
        <taxon>Candida/Lodderomyces clade</taxon>
        <taxon>Candida</taxon>
    </lineage>
</organism>
<gene>
    <name evidence="9" type="ORF">FOB64_001114</name>
</gene>
<keyword evidence="2" id="KW-0509">mRNA transport</keyword>
<sequence>MPIDLVTYDQNTSVEVQFSQALERYQLDKSNTSLTSPPSPFDFLQKFKNIAATQALQLGQELQNKNDSDSILREQFENWSLETKLWILVEELYSFRLSNPEENNVEIHEYSSLSLKQEKYLSTHPKLKELLIIINWIQQTTNNSNLNLANDYDANIEQTKWHNTKIAIETKEVNSLLNINKGIDKIVDKLDIDAPLRTNQIIDPKDQLIDSENYAIIYKLLLGGKIQEAIDYANNTGNFALALILVGGAQDYIDPVLDGIKDANISVASGIKHKLLWKETVYKLSQQKGLNDYERLIYNYLSGGDITENLKASKNSWEESLLLYAYQLLSYKLQSFILENNNSEESLSLAISIPKPQSDSIEEILNILSNANSEVSLESRNPLRIISGAIMIDKFESLIENLNQDLVNHNENILRILVHLSIFIAIIKPWGDDQSANLTAIITLYISMLSETNKSELIPVYLSFIPDEKDARETYSMILSSITDKEQQTRQLQAAKKLTQPFVNINEGKDNGDVNVNDNDNDNVNVDVDADADMVIVEDDDNNKLINVLRRTVERVMIETAPNYERQQNDPVIVKDDEFQLMKLILNYIVSLNVIRRFLINGKLASLKKFAKENNFKQLISDYDIETIGLKPEDDKDRKDGDRDRDGDGDEKITEDTKQELIEYTNFIEALKLIDDWKLFIIQGHPFKGSSVNSSLEKTEKVLKNILQNWLLELNNDNESPSPSSSSSSTTIVQEFRILYIPYLIIELLTIYENARAQNWKYIKQAYQLINEVADDQSNDYLDCFIKSGRIKEFMAKCGELSIISCEQGITGIFSGTTKTTDSI</sequence>
<evidence type="ECO:0000256" key="5">
    <source>
        <dbReference type="ARBA" id="ARBA00023132"/>
    </source>
</evidence>
<comment type="similarity">
    <text evidence="7">Belongs to the nucleoporin Nup84/Nup107 family.</text>
</comment>
<dbReference type="GO" id="GO:0031080">
    <property type="term" value="C:nuclear pore outer ring"/>
    <property type="evidence" value="ECO:0007669"/>
    <property type="project" value="TreeGrafter"/>
</dbReference>
<dbReference type="FunFam" id="1.10.3450.20:FF:000008">
    <property type="entry name" value="Nuclear pore complex protein"/>
    <property type="match status" value="1"/>
</dbReference>
<dbReference type="GO" id="GO:0031965">
    <property type="term" value="C:nuclear membrane"/>
    <property type="evidence" value="ECO:0007669"/>
    <property type="project" value="UniProtKB-SubCell"/>
</dbReference>
<dbReference type="PANTHER" id="PTHR13003:SF2">
    <property type="entry name" value="NUCLEAR PORE COMPLEX PROTEIN NUP107"/>
    <property type="match status" value="1"/>
</dbReference>
<dbReference type="Gene3D" id="1.10.3450.20">
    <property type="match status" value="1"/>
</dbReference>
<name>A0A8H6F4V7_CANAX</name>
<reference evidence="9 10" key="1">
    <citation type="submission" date="2020-03" db="EMBL/GenBank/DDBJ databases">
        <title>FDA dAtabase for Regulatory Grade micrObial Sequences (FDA-ARGOS): Supporting development and validation of Infectious Disease Dx tests.</title>
        <authorList>
            <person name="Campos J."/>
            <person name="Goldberg B."/>
            <person name="Tallon L."/>
            <person name="Sadzewicz L."/>
            <person name="Vavikolanu K."/>
            <person name="Mehta A."/>
            <person name="Aluvathingal J."/>
            <person name="Nadendla S."/>
            <person name="Nandy P."/>
            <person name="Geyer C."/>
            <person name="Yan Y."/>
            <person name="Sichtig H."/>
        </authorList>
    </citation>
    <scope>NUCLEOTIDE SEQUENCE [LARGE SCALE GENOMIC DNA]</scope>
    <source>
        <strain evidence="9 10">FDAARGOS_656</strain>
    </source>
</reference>
<protein>
    <recommendedName>
        <fullName evidence="7">Nuclear pore complex protein</fullName>
    </recommendedName>
</protein>
<evidence type="ECO:0000256" key="4">
    <source>
        <dbReference type="ARBA" id="ARBA00023010"/>
    </source>
</evidence>
<dbReference type="Pfam" id="PF04121">
    <property type="entry name" value="Nup84_Nup100"/>
    <property type="match status" value="1"/>
</dbReference>
<keyword evidence="7" id="KW-0472">Membrane</keyword>
<accession>A0A8H6F4V7</accession>
<comment type="subunit">
    <text evidence="7">Part of the nuclear pore complex (NPC).</text>
</comment>
<evidence type="ECO:0000256" key="8">
    <source>
        <dbReference type="SAM" id="MobiDB-lite"/>
    </source>
</evidence>
<dbReference type="Proteomes" id="UP000536275">
    <property type="component" value="Unassembled WGS sequence"/>
</dbReference>
<evidence type="ECO:0000313" key="10">
    <source>
        <dbReference type="Proteomes" id="UP000536275"/>
    </source>
</evidence>
<keyword evidence="3" id="KW-0653">Protein transport</keyword>
<comment type="function">
    <text evidence="7">Functions as a component of the nuclear pore complex (NPC).</text>
</comment>
<evidence type="ECO:0000256" key="2">
    <source>
        <dbReference type="ARBA" id="ARBA00022816"/>
    </source>
</evidence>